<reference evidence="1" key="1">
    <citation type="submission" date="2021-06" db="EMBL/GenBank/DDBJ databases">
        <authorList>
            <person name="Kallberg Y."/>
            <person name="Tangrot J."/>
            <person name="Rosling A."/>
        </authorList>
    </citation>
    <scope>NUCLEOTIDE SEQUENCE</scope>
    <source>
        <strain evidence="1">MA453B</strain>
    </source>
</reference>
<evidence type="ECO:0000313" key="1">
    <source>
        <dbReference type="EMBL" id="CAG8657463.1"/>
    </source>
</evidence>
<evidence type="ECO:0000313" key="2">
    <source>
        <dbReference type="Proteomes" id="UP000789405"/>
    </source>
</evidence>
<dbReference type="OrthoDB" id="2443100at2759"/>
<dbReference type="AlphaFoldDB" id="A0A9N9E005"/>
<organism evidence="1 2">
    <name type="scientific">Dentiscutata erythropus</name>
    <dbReference type="NCBI Taxonomy" id="1348616"/>
    <lineage>
        <taxon>Eukaryota</taxon>
        <taxon>Fungi</taxon>
        <taxon>Fungi incertae sedis</taxon>
        <taxon>Mucoromycota</taxon>
        <taxon>Glomeromycotina</taxon>
        <taxon>Glomeromycetes</taxon>
        <taxon>Diversisporales</taxon>
        <taxon>Gigasporaceae</taxon>
        <taxon>Dentiscutata</taxon>
    </lineage>
</organism>
<comment type="caution">
    <text evidence="1">The sequence shown here is derived from an EMBL/GenBank/DDBJ whole genome shotgun (WGS) entry which is preliminary data.</text>
</comment>
<name>A0A9N9E005_9GLOM</name>
<sequence>MRQSNSDAVFKLCTENYASSPINSCINKLSKIYSDFFYNGNGLLENDSIGHTEVDIIVKTFSYIVDGFNKDLGIRQKWQSFCPLSNSTNYTKGRKCDVRFLSSSGMDLGEWEFSVRATTDKTISDRCRSSRINQSILNGLLRLDWKNEQ</sequence>
<keyword evidence="2" id="KW-1185">Reference proteome</keyword>
<accession>A0A9N9E005</accession>
<protein>
    <submittedName>
        <fullName evidence="1">26389_t:CDS:1</fullName>
    </submittedName>
</protein>
<gene>
    <name evidence="1" type="ORF">DERYTH_LOCUS10525</name>
</gene>
<dbReference type="Proteomes" id="UP000789405">
    <property type="component" value="Unassembled WGS sequence"/>
</dbReference>
<dbReference type="EMBL" id="CAJVPY010006159">
    <property type="protein sequence ID" value="CAG8657463.1"/>
    <property type="molecule type" value="Genomic_DNA"/>
</dbReference>
<proteinExistence type="predicted"/>